<dbReference type="PANTHER" id="PTHR41368">
    <property type="entry name" value="PROTEIN YGHO"/>
    <property type="match status" value="1"/>
</dbReference>
<evidence type="ECO:0000313" key="2">
    <source>
        <dbReference type="Proteomes" id="UP000324996"/>
    </source>
</evidence>
<name>A0A5A7NBS6_9PROT</name>
<reference evidence="1 2" key="1">
    <citation type="submission" date="2019-09" db="EMBL/GenBank/DDBJ databases">
        <title>NBRP : Genome information of microbial organism related human and environment.</title>
        <authorList>
            <person name="Hattori M."/>
            <person name="Oshima K."/>
            <person name="Inaba H."/>
            <person name="Suda W."/>
            <person name="Sakamoto M."/>
            <person name="Iino T."/>
            <person name="Kitahara M."/>
            <person name="Oshida Y."/>
            <person name="Iida T."/>
            <person name="Kudo T."/>
            <person name="Itoh T."/>
            <person name="Ohkuma M."/>
        </authorList>
    </citation>
    <scope>NUCLEOTIDE SEQUENCE [LARGE SCALE GENOMIC DNA]</scope>
    <source>
        <strain evidence="1 2">Q-1</strain>
    </source>
</reference>
<evidence type="ECO:0008006" key="3">
    <source>
        <dbReference type="Google" id="ProtNLM"/>
    </source>
</evidence>
<dbReference type="Gene3D" id="3.40.630.30">
    <property type="match status" value="1"/>
</dbReference>
<dbReference type="RefSeq" id="WP_150007399.1">
    <property type="nucleotide sequence ID" value="NZ_BKCN01000023.1"/>
</dbReference>
<dbReference type="SUPFAM" id="SSF55729">
    <property type="entry name" value="Acyl-CoA N-acyltransferases (Nat)"/>
    <property type="match status" value="1"/>
</dbReference>
<dbReference type="PANTHER" id="PTHR41368:SF1">
    <property type="entry name" value="PROTEIN YGHO"/>
    <property type="match status" value="1"/>
</dbReference>
<protein>
    <recommendedName>
        <fullName evidence="3">N-acetyltransferase domain-containing protein</fullName>
    </recommendedName>
</protein>
<comment type="caution">
    <text evidence="1">The sequence shown here is derived from an EMBL/GenBank/DDBJ whole genome shotgun (WGS) entry which is preliminary data.</text>
</comment>
<dbReference type="AlphaFoldDB" id="A0A5A7NBS6"/>
<keyword evidence="2" id="KW-1185">Reference proteome</keyword>
<dbReference type="EMBL" id="BKCN01000023">
    <property type="protein sequence ID" value="GER05387.1"/>
    <property type="molecule type" value="Genomic_DNA"/>
</dbReference>
<proteinExistence type="predicted"/>
<dbReference type="InterPro" id="IPR039968">
    <property type="entry name" value="BcerS-like"/>
</dbReference>
<accession>A0A5A7NBS6</accession>
<dbReference type="InterPro" id="IPR016181">
    <property type="entry name" value="Acyl_CoA_acyltransferase"/>
</dbReference>
<dbReference type="Proteomes" id="UP000324996">
    <property type="component" value="Unassembled WGS sequence"/>
</dbReference>
<sequence>MSEGFDAHSVMLTPYHRPYQAGLIEACGFSQVKEIINWRYLCHDLAPRAQKGYDIIKDLPEVRIRQIDKSRLDDEMAIVRSVFNDAWSDNWGYVPWTDAEFAKAVEEFRMILEPRLALITEVDGVPMGIAICLPNLNEAIAGFDGRLGPINLLKLVWRIKRNQCVTAKLPLMGIRKEIQRKRRYGGLAIAMCVRIAMALDELKFEEVELGWTLENNHPINAVITRMGATPYKRHRIYQKAL</sequence>
<gene>
    <name evidence="1" type="ORF">JCM17846_30690</name>
</gene>
<evidence type="ECO:0000313" key="1">
    <source>
        <dbReference type="EMBL" id="GER05387.1"/>
    </source>
</evidence>
<organism evidence="1 2">
    <name type="scientific">Iodidimonas nitroreducens</name>
    <dbReference type="NCBI Taxonomy" id="1236968"/>
    <lineage>
        <taxon>Bacteria</taxon>
        <taxon>Pseudomonadati</taxon>
        <taxon>Pseudomonadota</taxon>
        <taxon>Alphaproteobacteria</taxon>
        <taxon>Iodidimonadales</taxon>
        <taxon>Iodidimonadaceae</taxon>
        <taxon>Iodidimonas</taxon>
    </lineage>
</organism>